<evidence type="ECO:0000256" key="1">
    <source>
        <dbReference type="SAM" id="MobiDB-lite"/>
    </source>
</evidence>
<dbReference type="Pfam" id="PF00144">
    <property type="entry name" value="Beta-lactamase"/>
    <property type="match status" value="1"/>
</dbReference>
<protein>
    <recommendedName>
        <fullName evidence="2">Beta-lactamase-related domain-containing protein</fullName>
    </recommendedName>
</protein>
<reference evidence="4" key="1">
    <citation type="journal article" date="2019" name="Int. J. Syst. Evol. Microbiol.">
        <title>The Global Catalogue of Microorganisms (GCM) 10K type strain sequencing project: providing services to taxonomists for standard genome sequencing and annotation.</title>
        <authorList>
            <consortium name="The Broad Institute Genomics Platform"/>
            <consortium name="The Broad Institute Genome Sequencing Center for Infectious Disease"/>
            <person name="Wu L."/>
            <person name="Ma J."/>
        </authorList>
    </citation>
    <scope>NUCLEOTIDE SEQUENCE [LARGE SCALE GENOMIC DNA]</scope>
    <source>
        <strain evidence="4">JCM 16548</strain>
    </source>
</reference>
<comment type="caution">
    <text evidence="3">The sequence shown here is derived from an EMBL/GenBank/DDBJ whole genome shotgun (WGS) entry which is preliminary data.</text>
</comment>
<dbReference type="Gene3D" id="3.40.710.10">
    <property type="entry name" value="DD-peptidase/beta-lactamase superfamily"/>
    <property type="match status" value="1"/>
</dbReference>
<evidence type="ECO:0000259" key="2">
    <source>
        <dbReference type="Pfam" id="PF00144"/>
    </source>
</evidence>
<dbReference type="SUPFAM" id="SSF56601">
    <property type="entry name" value="beta-lactamase/transpeptidase-like"/>
    <property type="match status" value="1"/>
</dbReference>
<dbReference type="PANTHER" id="PTHR43283">
    <property type="entry name" value="BETA-LACTAMASE-RELATED"/>
    <property type="match status" value="1"/>
</dbReference>
<keyword evidence="4" id="KW-1185">Reference proteome</keyword>
<dbReference type="InterPro" id="IPR050789">
    <property type="entry name" value="Diverse_Enzym_Activities"/>
</dbReference>
<dbReference type="PANTHER" id="PTHR43283:SF7">
    <property type="entry name" value="BETA-LACTAMASE-RELATED DOMAIN-CONTAINING PROTEIN"/>
    <property type="match status" value="1"/>
</dbReference>
<feature type="domain" description="Beta-lactamase-related" evidence="2">
    <location>
        <begin position="143"/>
        <end position="401"/>
    </location>
</feature>
<dbReference type="InterPro" id="IPR012338">
    <property type="entry name" value="Beta-lactam/transpept-like"/>
</dbReference>
<dbReference type="InterPro" id="IPR001466">
    <property type="entry name" value="Beta-lactam-related"/>
</dbReference>
<feature type="region of interest" description="Disordered" evidence="1">
    <location>
        <begin position="73"/>
        <end position="94"/>
    </location>
</feature>
<proteinExistence type="predicted"/>
<accession>A0ABP7CIF0</accession>
<gene>
    <name evidence="3" type="ORF">GCM10022204_01220</name>
</gene>
<name>A0ABP7CIF0_9ACTN</name>
<organism evidence="3 4">
    <name type="scientific">Microlunatus aurantiacus</name>
    <dbReference type="NCBI Taxonomy" id="446786"/>
    <lineage>
        <taxon>Bacteria</taxon>
        <taxon>Bacillati</taxon>
        <taxon>Actinomycetota</taxon>
        <taxon>Actinomycetes</taxon>
        <taxon>Propionibacteriales</taxon>
        <taxon>Propionibacteriaceae</taxon>
        <taxon>Microlunatus</taxon>
    </lineage>
</organism>
<feature type="compositionally biased region" description="Low complexity" evidence="1">
    <location>
        <begin position="79"/>
        <end position="88"/>
    </location>
</feature>
<evidence type="ECO:0000313" key="4">
    <source>
        <dbReference type="Proteomes" id="UP001500051"/>
    </source>
</evidence>
<dbReference type="Proteomes" id="UP001500051">
    <property type="component" value="Unassembled WGS sequence"/>
</dbReference>
<dbReference type="EMBL" id="BAAAYX010000002">
    <property type="protein sequence ID" value="GAA3690130.1"/>
    <property type="molecule type" value="Genomic_DNA"/>
</dbReference>
<sequence length="425" mass="45674">MAERTGGWLAWFSSAAISFPGPVAALPVARRPLVRRPEGTAEVTMRVGVRRWRPAVIGLAVLASLMVGCSTTAPPAPSSSPVASAAETPHPPTGVDYAALQQNLQSRLAAAPDTQKAVRSIVLTVDGATKISIYRDRKPTDHAHVWSVTKSVLSILVGIAVEEGRLRLDQSLAELLPEHVAVMTSQQQTITLEQLLTMTAGMPGDDGGLSLESDDPTGQLLAYGLSNDPGATFLYSNSSAQLVATVLHRAIDRPILDYAREKLFDPLGIVTRPAWEESDEKQGGGFDQAGFAWMRDSAGTHTGAFGLRLTTPDLTRLGQLYLDDGQWNGQQLVPADWVARSTSPQLTPEQAVEGQYGYLWWIIDNPGTGVRGYGAAGSWYQRIMVIPSRRVVLVVTAEDVDVPEDGVGPVLEPLLFDEVLAPLAR</sequence>
<evidence type="ECO:0000313" key="3">
    <source>
        <dbReference type="EMBL" id="GAA3690130.1"/>
    </source>
</evidence>